<dbReference type="AlphaFoldDB" id="A0A540R8D5"/>
<dbReference type="Pfam" id="PF04203">
    <property type="entry name" value="Sortase"/>
    <property type="match status" value="1"/>
</dbReference>
<reference evidence="4 5" key="1">
    <citation type="submission" date="2019-06" db="EMBL/GenBank/DDBJ databases">
        <title>Draft genome of C. phoceense Strain 272.</title>
        <authorList>
            <person name="Pacheco L.G.C."/>
            <person name="Barberis C.M."/>
            <person name="Almuzara M.N."/>
            <person name="Traglia G.M."/>
            <person name="Santos C.S."/>
            <person name="Rocha D.J.P.G."/>
            <person name="Aguiar E.R.G.R."/>
            <person name="Vay C.A."/>
        </authorList>
    </citation>
    <scope>NUCLEOTIDE SEQUENCE [LARGE SCALE GENOMIC DNA]</scope>
    <source>
        <strain evidence="4 5">272</strain>
    </source>
</reference>
<dbReference type="EMBL" id="VHIR01000004">
    <property type="protein sequence ID" value="TQE43998.1"/>
    <property type="molecule type" value="Genomic_DNA"/>
</dbReference>
<proteinExistence type="predicted"/>
<dbReference type="STRING" id="1686286.GCA_900092335_00235"/>
<dbReference type="SUPFAM" id="SSF63817">
    <property type="entry name" value="Sortase"/>
    <property type="match status" value="1"/>
</dbReference>
<feature type="transmembrane region" description="Helical" evidence="3">
    <location>
        <begin position="271"/>
        <end position="291"/>
    </location>
</feature>
<dbReference type="GO" id="GO:0016787">
    <property type="term" value="F:hydrolase activity"/>
    <property type="evidence" value="ECO:0007669"/>
    <property type="project" value="UniProtKB-KW"/>
</dbReference>
<keyword evidence="3" id="KW-0812">Transmembrane</keyword>
<comment type="caution">
    <text evidence="4">The sequence shown here is derived from an EMBL/GenBank/DDBJ whole genome shotgun (WGS) entry which is preliminary data.</text>
</comment>
<dbReference type="Gene3D" id="2.40.260.10">
    <property type="entry name" value="Sortase"/>
    <property type="match status" value="1"/>
</dbReference>
<keyword evidence="1" id="KW-0378">Hydrolase</keyword>
<keyword evidence="3" id="KW-1133">Transmembrane helix</keyword>
<dbReference type="CDD" id="cd05827">
    <property type="entry name" value="Sortase_C"/>
    <property type="match status" value="1"/>
</dbReference>
<dbReference type="NCBIfam" id="TIGR01076">
    <property type="entry name" value="sortase_fam"/>
    <property type="match status" value="1"/>
</dbReference>
<dbReference type="Proteomes" id="UP000318080">
    <property type="component" value="Unassembled WGS sequence"/>
</dbReference>
<dbReference type="NCBIfam" id="NF033745">
    <property type="entry name" value="class_C_sortase"/>
    <property type="match status" value="1"/>
</dbReference>
<evidence type="ECO:0000256" key="2">
    <source>
        <dbReference type="PIRSR" id="PIRSR605754-1"/>
    </source>
</evidence>
<sequence>MGHCFGWCGSLTTVVGQNAGRRHRRRGGLVLPAVIVVVGLLVMLYPVVSTAWNNWNASRVAQEYARLDKETPVQVQDSVWDAAHAYNEEHTSGPILDPWLNRIGVDNPDYEAYLKQLGENEAMARLVFPAVDVDLPVFHGTADKTLQRGLGHLYGSDLPVGGPGTHSVITGHTGLANSTMFDHLDSATEGDVFYIQVAGHKLKYVVDSIQVVLPSEVDGLRPVADQDYVTLITCTPYGINTHRLLVRGHQVPMEPGEESVFENSHGPGWQWWMYALLAAVIVIGCWLVWWLRRHQAAVGAQEVINEESSVRE</sequence>
<evidence type="ECO:0000256" key="1">
    <source>
        <dbReference type="ARBA" id="ARBA00022801"/>
    </source>
</evidence>
<evidence type="ECO:0000313" key="5">
    <source>
        <dbReference type="Proteomes" id="UP000318080"/>
    </source>
</evidence>
<organism evidence="4 5">
    <name type="scientific">Corynebacterium phoceense</name>
    <dbReference type="NCBI Taxonomy" id="1686286"/>
    <lineage>
        <taxon>Bacteria</taxon>
        <taxon>Bacillati</taxon>
        <taxon>Actinomycetota</taxon>
        <taxon>Actinomycetes</taxon>
        <taxon>Mycobacteriales</taxon>
        <taxon>Corynebacteriaceae</taxon>
        <taxon>Corynebacterium</taxon>
    </lineage>
</organism>
<gene>
    <name evidence="4" type="ORF">EJK80_04050</name>
</gene>
<protein>
    <submittedName>
        <fullName evidence="4">Class C sortase</fullName>
    </submittedName>
</protein>
<dbReference type="InterPro" id="IPR005754">
    <property type="entry name" value="Sortase"/>
</dbReference>
<keyword evidence="3" id="KW-0472">Membrane</keyword>
<accession>A0A540R8D5</accession>
<feature type="active site" description="Proton donor/acceptor" evidence="2">
    <location>
        <position position="172"/>
    </location>
</feature>
<dbReference type="InterPro" id="IPR042002">
    <property type="entry name" value="Sortase_C"/>
</dbReference>
<name>A0A540R8D5_9CORY</name>
<feature type="active site" description="Acyl-thioester intermediate" evidence="2">
    <location>
        <position position="234"/>
    </location>
</feature>
<evidence type="ECO:0000313" key="4">
    <source>
        <dbReference type="EMBL" id="TQE43998.1"/>
    </source>
</evidence>
<feature type="transmembrane region" description="Helical" evidence="3">
    <location>
        <begin position="29"/>
        <end position="48"/>
    </location>
</feature>
<evidence type="ECO:0000256" key="3">
    <source>
        <dbReference type="SAM" id="Phobius"/>
    </source>
</evidence>
<keyword evidence="5" id="KW-1185">Reference proteome</keyword>
<dbReference type="InterPro" id="IPR023365">
    <property type="entry name" value="Sortase_dom-sf"/>
</dbReference>